<dbReference type="Proteomes" id="UP000198937">
    <property type="component" value="Unassembled WGS sequence"/>
</dbReference>
<protein>
    <recommendedName>
        <fullName evidence="1">Minor tail T domain-containing protein</fullName>
    </recommendedName>
</protein>
<dbReference type="InterPro" id="IPR009350">
    <property type="entry name" value="Phage_tail_T"/>
</dbReference>
<evidence type="ECO:0000313" key="2">
    <source>
        <dbReference type="EMBL" id="SCL64598.1"/>
    </source>
</evidence>
<proteinExistence type="predicted"/>
<accession>A0A1C6VE38</accession>
<dbReference type="RefSeq" id="WP_217628875.1">
    <property type="nucleotide sequence ID" value="NZ_BMMJ01000007.1"/>
</dbReference>
<dbReference type="EMBL" id="FMIA01000002">
    <property type="protein sequence ID" value="SCL64598.1"/>
    <property type="molecule type" value="Genomic_DNA"/>
</dbReference>
<dbReference type="STRING" id="683228.GA0070617_5511"/>
<evidence type="ECO:0000259" key="1">
    <source>
        <dbReference type="Pfam" id="PF06223"/>
    </source>
</evidence>
<gene>
    <name evidence="2" type="ORF">GA0070617_5511</name>
</gene>
<reference evidence="3" key="1">
    <citation type="submission" date="2016-06" db="EMBL/GenBank/DDBJ databases">
        <authorList>
            <person name="Varghese N."/>
            <person name="Submissions Spin"/>
        </authorList>
    </citation>
    <scope>NUCLEOTIDE SEQUENCE [LARGE SCALE GENOMIC DNA]</scope>
    <source>
        <strain evidence="3">DSM 45577</strain>
    </source>
</reference>
<evidence type="ECO:0000313" key="3">
    <source>
        <dbReference type="Proteomes" id="UP000198937"/>
    </source>
</evidence>
<keyword evidence="3" id="KW-1185">Reference proteome</keyword>
<feature type="domain" description="Minor tail T" evidence="1">
    <location>
        <begin position="11"/>
        <end position="86"/>
    </location>
</feature>
<dbReference type="Pfam" id="PF06223">
    <property type="entry name" value="Phage_tail_T"/>
    <property type="match status" value="1"/>
</dbReference>
<organism evidence="2 3">
    <name type="scientific">Micromonospora yangpuensis</name>
    <dbReference type="NCBI Taxonomy" id="683228"/>
    <lineage>
        <taxon>Bacteria</taxon>
        <taxon>Bacillati</taxon>
        <taxon>Actinomycetota</taxon>
        <taxon>Actinomycetes</taxon>
        <taxon>Micromonosporales</taxon>
        <taxon>Micromonosporaceae</taxon>
        <taxon>Micromonospora</taxon>
    </lineage>
</organism>
<sequence>MTVAEMLSRISSRELTEWQVYEQLYGPLGGERDDRLAALVAHTVANTGRQRRAPYPYDDFLMTWGSGRREQSTDEMLAIVIGLNRAMGGVDLRPTSQG</sequence>
<dbReference type="AlphaFoldDB" id="A0A1C6VE38"/>
<name>A0A1C6VE38_9ACTN</name>